<evidence type="ECO:0000313" key="9">
    <source>
        <dbReference type="Proteomes" id="UP000216444"/>
    </source>
</evidence>
<feature type="transmembrane region" description="Helical" evidence="6">
    <location>
        <begin position="253"/>
        <end position="274"/>
    </location>
</feature>
<dbReference type="InterPro" id="IPR011701">
    <property type="entry name" value="MFS"/>
</dbReference>
<dbReference type="CDD" id="cd17319">
    <property type="entry name" value="MFS_ExuT_GudP_like"/>
    <property type="match status" value="1"/>
</dbReference>
<name>A0A261FHQ5_9BIFI</name>
<feature type="transmembrane region" description="Helical" evidence="6">
    <location>
        <begin position="154"/>
        <end position="173"/>
    </location>
</feature>
<dbReference type="AlphaFoldDB" id="A0A261FHQ5"/>
<organism evidence="8 9">
    <name type="scientific">Bifidobacterium tissieri</name>
    <dbReference type="NCBI Taxonomy" id="1630162"/>
    <lineage>
        <taxon>Bacteria</taxon>
        <taxon>Bacillati</taxon>
        <taxon>Actinomycetota</taxon>
        <taxon>Actinomycetes</taxon>
        <taxon>Bifidobacteriales</taxon>
        <taxon>Bifidobacteriaceae</taxon>
        <taxon>Bifidobacterium</taxon>
    </lineage>
</organism>
<comment type="subcellular location">
    <subcellularLocation>
        <location evidence="1">Cell membrane</location>
        <topology evidence="1">Multi-pass membrane protein</topology>
    </subcellularLocation>
</comment>
<dbReference type="Proteomes" id="UP000216444">
    <property type="component" value="Unassembled WGS sequence"/>
</dbReference>
<dbReference type="PANTHER" id="PTHR43791:SF30">
    <property type="entry name" value="INNER MEMBRANE TRANSPORT PROTEIN RHMT"/>
    <property type="match status" value="1"/>
</dbReference>
<dbReference type="EMBL" id="MWWV01000003">
    <property type="protein sequence ID" value="OZG58682.1"/>
    <property type="molecule type" value="Genomic_DNA"/>
</dbReference>
<feature type="transmembrane region" description="Helical" evidence="6">
    <location>
        <begin position="369"/>
        <end position="393"/>
    </location>
</feature>
<evidence type="ECO:0000256" key="6">
    <source>
        <dbReference type="SAM" id="Phobius"/>
    </source>
</evidence>
<dbReference type="Gene3D" id="1.20.1250.20">
    <property type="entry name" value="MFS general substrate transporter like domains"/>
    <property type="match status" value="2"/>
</dbReference>
<evidence type="ECO:0000256" key="2">
    <source>
        <dbReference type="ARBA" id="ARBA00022448"/>
    </source>
</evidence>
<evidence type="ECO:0000256" key="3">
    <source>
        <dbReference type="ARBA" id="ARBA00022692"/>
    </source>
</evidence>
<dbReference type="InterPro" id="IPR020846">
    <property type="entry name" value="MFS_dom"/>
</dbReference>
<evidence type="ECO:0000256" key="5">
    <source>
        <dbReference type="ARBA" id="ARBA00023136"/>
    </source>
</evidence>
<feature type="transmembrane region" description="Helical" evidence="6">
    <location>
        <begin position="60"/>
        <end position="81"/>
    </location>
</feature>
<keyword evidence="2" id="KW-0813">Transport</keyword>
<dbReference type="GO" id="GO:0022857">
    <property type="term" value="F:transmembrane transporter activity"/>
    <property type="evidence" value="ECO:0007669"/>
    <property type="project" value="InterPro"/>
</dbReference>
<feature type="transmembrane region" description="Helical" evidence="6">
    <location>
        <begin position="320"/>
        <end position="337"/>
    </location>
</feature>
<accession>A0A261FHQ5</accession>
<keyword evidence="9" id="KW-1185">Reference proteome</keyword>
<feature type="transmembrane region" description="Helical" evidence="6">
    <location>
        <begin position="93"/>
        <end position="112"/>
    </location>
</feature>
<feature type="domain" description="Major facilitator superfamily (MFS) profile" evidence="7">
    <location>
        <begin position="27"/>
        <end position="436"/>
    </location>
</feature>
<evidence type="ECO:0000256" key="1">
    <source>
        <dbReference type="ARBA" id="ARBA00004651"/>
    </source>
</evidence>
<dbReference type="PROSITE" id="PS50850">
    <property type="entry name" value="MFS"/>
    <property type="match status" value="1"/>
</dbReference>
<gene>
    <name evidence="8" type="ORF">BTIS_0403</name>
</gene>
<feature type="transmembrane region" description="Helical" evidence="6">
    <location>
        <begin position="118"/>
        <end position="142"/>
    </location>
</feature>
<dbReference type="FunFam" id="1.20.1250.20:FF:000018">
    <property type="entry name" value="MFS transporter permease"/>
    <property type="match status" value="1"/>
</dbReference>
<feature type="transmembrane region" description="Helical" evidence="6">
    <location>
        <begin position="286"/>
        <end position="308"/>
    </location>
</feature>
<dbReference type="PANTHER" id="PTHR43791">
    <property type="entry name" value="PERMEASE-RELATED"/>
    <property type="match status" value="1"/>
</dbReference>
<keyword evidence="5 6" id="KW-0472">Membrane</keyword>
<dbReference type="RefSeq" id="WP_094662183.1">
    <property type="nucleotide sequence ID" value="NZ_MWWV01000003.1"/>
</dbReference>
<proteinExistence type="predicted"/>
<reference evidence="8 9" key="1">
    <citation type="journal article" date="2017" name="BMC Genomics">
        <title>Comparative genomic and phylogenomic analyses of the Bifidobacteriaceae family.</title>
        <authorList>
            <person name="Lugli G.A."/>
            <person name="Milani C."/>
            <person name="Turroni F."/>
            <person name="Duranti S."/>
            <person name="Mancabelli L."/>
            <person name="Mangifesta M."/>
            <person name="Ferrario C."/>
            <person name="Modesto M."/>
            <person name="Mattarelli P."/>
            <person name="Jiri K."/>
            <person name="van Sinderen D."/>
            <person name="Ventura M."/>
        </authorList>
    </citation>
    <scope>NUCLEOTIDE SEQUENCE [LARGE SCALE GENOMIC DNA]</scope>
    <source>
        <strain evidence="8 9">DSM 100201</strain>
    </source>
</reference>
<evidence type="ECO:0000313" key="8">
    <source>
        <dbReference type="EMBL" id="OZG58682.1"/>
    </source>
</evidence>
<dbReference type="SUPFAM" id="SSF103473">
    <property type="entry name" value="MFS general substrate transporter"/>
    <property type="match status" value="1"/>
</dbReference>
<feature type="transmembrane region" description="Helical" evidence="6">
    <location>
        <begin position="16"/>
        <end position="40"/>
    </location>
</feature>
<dbReference type="GO" id="GO:0005886">
    <property type="term" value="C:plasma membrane"/>
    <property type="evidence" value="ECO:0007669"/>
    <property type="project" value="UniProtKB-SubCell"/>
</dbReference>
<feature type="transmembrane region" description="Helical" evidence="6">
    <location>
        <begin position="413"/>
        <end position="433"/>
    </location>
</feature>
<evidence type="ECO:0000256" key="4">
    <source>
        <dbReference type="ARBA" id="ARBA00022989"/>
    </source>
</evidence>
<dbReference type="Pfam" id="PF07690">
    <property type="entry name" value="MFS_1"/>
    <property type="match status" value="1"/>
</dbReference>
<feature type="transmembrane region" description="Helical" evidence="6">
    <location>
        <begin position="343"/>
        <end position="362"/>
    </location>
</feature>
<evidence type="ECO:0000259" key="7">
    <source>
        <dbReference type="PROSITE" id="PS50850"/>
    </source>
</evidence>
<comment type="caution">
    <text evidence="8">The sequence shown here is derived from an EMBL/GenBank/DDBJ whole genome shotgun (WGS) entry which is preliminary data.</text>
</comment>
<feature type="transmembrane region" description="Helical" evidence="6">
    <location>
        <begin position="185"/>
        <end position="207"/>
    </location>
</feature>
<keyword evidence="4 6" id="KW-1133">Transmembrane helix</keyword>
<sequence>MADNTVTKKSGETHELAAIVARTSARLVPFLLLMYVLAFFDRTNISYAQQSYMADTGLTAQGYALGSGLFFVIYSFLGTPCNLAMRKVGARKWLTVLAILWGIVGAGMAFTHNETQFLIVRVLLGIAEAGFFPGAIYLTTLWFPKDKQDEIRGLFYMGAPIAMVIGSPVSGLLLQMHGIAGLPGWWWMFFLEGIAAVAVGIAAWFYLDDNPRTARFLTREEGNILATAIEEEERNAPVKTESSVKGAFKSWRVWVLSIVYFLIQVGVYGITFFLPTQVSGLVGQKVGLTVSLISTIPWVCALIGTWLLPKWSAKAGHHHIFVAVILLITGVSIAASAFASPLVAIICLCFAATGVIASQPIFWRMPTELLTGAALAGGIGIVTMLGGFGGFFAPNIRVWFDMLFGTQDTGEGGLVALGVFVLVGALLSWIVGISEGKGKDV</sequence>
<dbReference type="InterPro" id="IPR036259">
    <property type="entry name" value="MFS_trans_sf"/>
</dbReference>
<protein>
    <submittedName>
        <fullName evidence="8">MFS transporter</fullName>
    </submittedName>
</protein>
<keyword evidence="3 6" id="KW-0812">Transmembrane</keyword>